<dbReference type="Pfam" id="PF25973">
    <property type="entry name" value="BSH_CzcB"/>
    <property type="match status" value="1"/>
</dbReference>
<keyword evidence="4" id="KW-0732">Signal</keyword>
<reference evidence="8" key="1">
    <citation type="submission" date="2023-02" db="EMBL/GenBank/DDBJ databases">
        <title>Genome sequence of Hyphococcus flavus.</title>
        <authorList>
            <person name="Rong J.-C."/>
            <person name="Zhao Q."/>
            <person name="Yi M."/>
            <person name="Wu J.-Y."/>
        </authorList>
    </citation>
    <scope>NUCLEOTIDE SEQUENCE</scope>
    <source>
        <strain evidence="8">MCCC 1K03223</strain>
    </source>
</reference>
<evidence type="ECO:0000256" key="4">
    <source>
        <dbReference type="SAM" id="SignalP"/>
    </source>
</evidence>
<dbReference type="Gene3D" id="1.10.287.470">
    <property type="entry name" value="Helix hairpin bin"/>
    <property type="match status" value="1"/>
</dbReference>
<dbReference type="GO" id="GO:0022857">
    <property type="term" value="F:transmembrane transporter activity"/>
    <property type="evidence" value="ECO:0007669"/>
    <property type="project" value="InterPro"/>
</dbReference>
<dbReference type="AlphaFoldDB" id="A0AAF0CEX8"/>
<dbReference type="GO" id="GO:0060003">
    <property type="term" value="P:copper ion export"/>
    <property type="evidence" value="ECO:0007669"/>
    <property type="project" value="TreeGrafter"/>
</dbReference>
<dbReference type="Gene3D" id="2.40.50.100">
    <property type="match status" value="1"/>
</dbReference>
<feature type="signal peptide" evidence="4">
    <location>
        <begin position="1"/>
        <end position="28"/>
    </location>
</feature>
<dbReference type="PROSITE" id="PS51257">
    <property type="entry name" value="PROKAR_LIPOPROTEIN"/>
    <property type="match status" value="1"/>
</dbReference>
<dbReference type="NCBIfam" id="TIGR01730">
    <property type="entry name" value="RND_mfp"/>
    <property type="match status" value="1"/>
</dbReference>
<dbReference type="GO" id="GO:0046914">
    <property type="term" value="F:transition metal ion binding"/>
    <property type="evidence" value="ECO:0007669"/>
    <property type="project" value="TreeGrafter"/>
</dbReference>
<evidence type="ECO:0000313" key="8">
    <source>
        <dbReference type="EMBL" id="WDI31946.1"/>
    </source>
</evidence>
<dbReference type="Gene3D" id="2.40.420.20">
    <property type="match status" value="1"/>
</dbReference>
<keyword evidence="9" id="KW-1185">Reference proteome</keyword>
<dbReference type="RefSeq" id="WP_274493830.1">
    <property type="nucleotide sequence ID" value="NZ_CP118166.1"/>
</dbReference>
<comment type="similarity">
    <text evidence="1">Belongs to the membrane fusion protein (MFP) (TC 8.A.1) family.</text>
</comment>
<dbReference type="PANTHER" id="PTHR30097:SF4">
    <property type="entry name" value="SLR6042 PROTEIN"/>
    <property type="match status" value="1"/>
</dbReference>
<keyword evidence="2" id="KW-0813">Transport</keyword>
<evidence type="ECO:0000256" key="3">
    <source>
        <dbReference type="SAM" id="MobiDB-lite"/>
    </source>
</evidence>
<evidence type="ECO:0000259" key="5">
    <source>
        <dbReference type="Pfam" id="PF25954"/>
    </source>
</evidence>
<evidence type="ECO:0000256" key="1">
    <source>
        <dbReference type="ARBA" id="ARBA00009477"/>
    </source>
</evidence>
<dbReference type="GO" id="GO:0015679">
    <property type="term" value="P:plasma membrane copper ion transport"/>
    <property type="evidence" value="ECO:0007669"/>
    <property type="project" value="TreeGrafter"/>
</dbReference>
<dbReference type="KEGG" id="hfl:PUV54_01925"/>
<feature type="region of interest" description="Disordered" evidence="3">
    <location>
        <begin position="32"/>
        <end position="52"/>
    </location>
</feature>
<evidence type="ECO:0000259" key="7">
    <source>
        <dbReference type="Pfam" id="PF25975"/>
    </source>
</evidence>
<evidence type="ECO:0000256" key="2">
    <source>
        <dbReference type="ARBA" id="ARBA00022448"/>
    </source>
</evidence>
<dbReference type="GO" id="GO:0030288">
    <property type="term" value="C:outer membrane-bounded periplasmic space"/>
    <property type="evidence" value="ECO:0007669"/>
    <property type="project" value="TreeGrafter"/>
</dbReference>
<organism evidence="8 9">
    <name type="scientific">Hyphococcus flavus</name>
    <dbReference type="NCBI Taxonomy" id="1866326"/>
    <lineage>
        <taxon>Bacteria</taxon>
        <taxon>Pseudomonadati</taxon>
        <taxon>Pseudomonadota</taxon>
        <taxon>Alphaproteobacteria</taxon>
        <taxon>Parvularculales</taxon>
        <taxon>Parvularculaceae</taxon>
        <taxon>Hyphococcus</taxon>
    </lineage>
</organism>
<accession>A0AAF0CEX8</accession>
<dbReference type="Proteomes" id="UP001214043">
    <property type="component" value="Chromosome"/>
</dbReference>
<dbReference type="Gene3D" id="2.40.30.170">
    <property type="match status" value="1"/>
</dbReference>
<evidence type="ECO:0000259" key="6">
    <source>
        <dbReference type="Pfam" id="PF25973"/>
    </source>
</evidence>
<dbReference type="InterPro" id="IPR051909">
    <property type="entry name" value="MFP_Cation_Efflux"/>
</dbReference>
<dbReference type="InterPro" id="IPR006143">
    <property type="entry name" value="RND_pump_MFP"/>
</dbReference>
<dbReference type="InterPro" id="IPR058647">
    <property type="entry name" value="BSH_CzcB-like"/>
</dbReference>
<dbReference type="PANTHER" id="PTHR30097">
    <property type="entry name" value="CATION EFFLUX SYSTEM PROTEIN CUSB"/>
    <property type="match status" value="1"/>
</dbReference>
<feature type="domain" description="CzcB-like C-terminal circularly permuted SH3-like" evidence="7">
    <location>
        <begin position="315"/>
        <end position="374"/>
    </location>
</feature>
<dbReference type="Pfam" id="PF25954">
    <property type="entry name" value="Beta-barrel_RND_2"/>
    <property type="match status" value="1"/>
</dbReference>
<name>A0AAF0CEX8_9PROT</name>
<gene>
    <name evidence="8" type="ORF">PUV54_01925</name>
</gene>
<feature type="domain" description="CzcB-like barrel-sandwich hybrid" evidence="6">
    <location>
        <begin position="91"/>
        <end position="230"/>
    </location>
</feature>
<feature type="chain" id="PRO_5042017052" evidence="4">
    <location>
        <begin position="29"/>
        <end position="388"/>
    </location>
</feature>
<dbReference type="SUPFAM" id="SSF111369">
    <property type="entry name" value="HlyD-like secretion proteins"/>
    <property type="match status" value="1"/>
</dbReference>
<dbReference type="InterPro" id="IPR058649">
    <property type="entry name" value="CzcB_C"/>
</dbReference>
<dbReference type="EMBL" id="CP118166">
    <property type="protein sequence ID" value="WDI31946.1"/>
    <property type="molecule type" value="Genomic_DNA"/>
</dbReference>
<protein>
    <submittedName>
        <fullName evidence="8">Efflux RND transporter periplasmic adaptor subunit</fullName>
    </submittedName>
</protein>
<feature type="domain" description="CusB-like beta-barrel" evidence="5">
    <location>
        <begin position="233"/>
        <end position="307"/>
    </location>
</feature>
<evidence type="ECO:0000313" key="9">
    <source>
        <dbReference type="Proteomes" id="UP001214043"/>
    </source>
</evidence>
<sequence>MRNFRKLNSGLGLAIIALGALTVAGCGASDAEQKSASAEQSEEGHGEEGGGHIEMTAAERSAKGIKSIALGKRQLTGEFIAPGEVTANRYRTAQVAPRISAQIVERHIVRGEKVEEGAPLVTLSSVEMAEAQGALIINDKEWRRVRNLGRDVVSEKRYVEADVARQQAHAKLLSFGMAEQEVAAFRNTGDASKATGRFVLFAPQSGTVVRDDFTLGEFVDPGRVLVEISDESTVWVEARLTAEQAQRIAIGASARVRSSAGHWEEGEVIQLQHALDETTRTLMARVEISNEDDDFHAGQFVDAAIAAGGGDETLALPESAVVLMDGAPTVFRIEGDEIEPVSVETGTASGGWIEIASGVSAGDEIVTEQTFLLKSLIQKTKMGEGHGH</sequence>
<dbReference type="Pfam" id="PF25975">
    <property type="entry name" value="CzcB_C"/>
    <property type="match status" value="1"/>
</dbReference>
<dbReference type="GO" id="GO:0016020">
    <property type="term" value="C:membrane"/>
    <property type="evidence" value="ECO:0007669"/>
    <property type="project" value="InterPro"/>
</dbReference>
<feature type="compositionally biased region" description="Basic and acidic residues" evidence="3">
    <location>
        <begin position="42"/>
        <end position="51"/>
    </location>
</feature>
<proteinExistence type="inferred from homology"/>
<dbReference type="InterPro" id="IPR058792">
    <property type="entry name" value="Beta-barrel_RND_2"/>
</dbReference>